<feature type="domain" description="Macro" evidence="1">
    <location>
        <begin position="1"/>
        <end position="32"/>
    </location>
</feature>
<sequence>MIKYIEGDILASNAQALVNTVNTVGVMGKGIA</sequence>
<reference evidence="2" key="1">
    <citation type="submission" date="2019-03" db="EMBL/GenBank/DDBJ databases">
        <title>Single cell metagenomics reveals metabolic interactions within the superorganism composed of flagellate Streblomastix strix and complex community of Bacteroidetes bacteria on its surface.</title>
        <authorList>
            <person name="Treitli S.C."/>
            <person name="Kolisko M."/>
            <person name="Husnik F."/>
            <person name="Keeling P."/>
            <person name="Hampl V."/>
        </authorList>
    </citation>
    <scope>NUCLEOTIDE SEQUENCE</scope>
    <source>
        <strain evidence="2">STM</strain>
    </source>
</reference>
<organism evidence="2">
    <name type="scientific">termite gut metagenome</name>
    <dbReference type="NCBI Taxonomy" id="433724"/>
    <lineage>
        <taxon>unclassified sequences</taxon>
        <taxon>metagenomes</taxon>
        <taxon>organismal metagenomes</taxon>
    </lineage>
</organism>
<evidence type="ECO:0000259" key="1">
    <source>
        <dbReference type="PROSITE" id="PS51154"/>
    </source>
</evidence>
<evidence type="ECO:0000313" key="2">
    <source>
        <dbReference type="EMBL" id="KAA6311195.1"/>
    </source>
</evidence>
<dbReference type="PROSITE" id="PS51154">
    <property type="entry name" value="MACRO"/>
    <property type="match status" value="1"/>
</dbReference>
<protein>
    <recommendedName>
        <fullName evidence="1">Macro domain-containing protein</fullName>
    </recommendedName>
</protein>
<dbReference type="Gene3D" id="3.40.220.10">
    <property type="entry name" value="Leucine Aminopeptidase, subunit E, domain 1"/>
    <property type="match status" value="1"/>
</dbReference>
<name>A0A5J4PNW8_9ZZZZ</name>
<dbReference type="AlphaFoldDB" id="A0A5J4PNW8"/>
<dbReference type="InterPro" id="IPR043472">
    <property type="entry name" value="Macro_dom-like"/>
</dbReference>
<proteinExistence type="predicted"/>
<dbReference type="InterPro" id="IPR002589">
    <property type="entry name" value="Macro_dom"/>
</dbReference>
<feature type="non-terminal residue" evidence="2">
    <location>
        <position position="32"/>
    </location>
</feature>
<accession>A0A5J4PNW8</accession>
<dbReference type="EMBL" id="SNRY01007056">
    <property type="protein sequence ID" value="KAA6311195.1"/>
    <property type="molecule type" value="Genomic_DNA"/>
</dbReference>
<gene>
    <name evidence="2" type="ORF">EZS27_037629</name>
</gene>
<dbReference type="SUPFAM" id="SSF52949">
    <property type="entry name" value="Macro domain-like"/>
    <property type="match status" value="1"/>
</dbReference>
<comment type="caution">
    <text evidence="2">The sequence shown here is derived from an EMBL/GenBank/DDBJ whole genome shotgun (WGS) entry which is preliminary data.</text>
</comment>